<dbReference type="PROSITE" id="PS50110">
    <property type="entry name" value="RESPONSE_REGULATORY"/>
    <property type="match status" value="1"/>
</dbReference>
<evidence type="ECO:0000313" key="5">
    <source>
        <dbReference type="Proteomes" id="UP000031599"/>
    </source>
</evidence>
<evidence type="ECO:0000259" key="3">
    <source>
        <dbReference type="PROSITE" id="PS50110"/>
    </source>
</evidence>
<evidence type="ECO:0000256" key="2">
    <source>
        <dbReference type="PROSITE-ProRule" id="PRU00169"/>
    </source>
</evidence>
<evidence type="ECO:0000256" key="1">
    <source>
        <dbReference type="ARBA" id="ARBA00022553"/>
    </source>
</evidence>
<feature type="modified residue" description="4-aspartylphosphate" evidence="2">
    <location>
        <position position="62"/>
    </location>
</feature>
<dbReference type="GO" id="GO:0000160">
    <property type="term" value="P:phosphorelay signal transduction system"/>
    <property type="evidence" value="ECO:0007669"/>
    <property type="project" value="InterPro"/>
</dbReference>
<evidence type="ECO:0000313" key="4">
    <source>
        <dbReference type="EMBL" id="KIG15845.1"/>
    </source>
</evidence>
<dbReference type="InterPro" id="IPR001789">
    <property type="entry name" value="Sig_transdc_resp-reg_receiver"/>
</dbReference>
<proteinExistence type="predicted"/>
<dbReference type="InterPro" id="IPR050595">
    <property type="entry name" value="Bact_response_regulator"/>
</dbReference>
<sequence length="123" mass="13323">MSLSPTKPAMKVLVVDDEIGIAKSLAWMLDHHGHDPTIAGDGLEAWELFMAEPDSWGMLITDIRMPGLDGINLVRRVRAHGSGVRVVLISGHGDAPDVREFSPAAFLAKPFRRAELLAVMQGA</sequence>
<dbReference type="PANTHER" id="PTHR44591:SF3">
    <property type="entry name" value="RESPONSE REGULATORY DOMAIN-CONTAINING PROTEIN"/>
    <property type="match status" value="1"/>
</dbReference>
<gene>
    <name evidence="4" type="ORF">DB30_05152</name>
</gene>
<dbReference type="Gene3D" id="3.40.50.2300">
    <property type="match status" value="1"/>
</dbReference>
<dbReference type="SUPFAM" id="SSF52172">
    <property type="entry name" value="CheY-like"/>
    <property type="match status" value="1"/>
</dbReference>
<name>A0A0C2D219_9BACT</name>
<dbReference type="Proteomes" id="UP000031599">
    <property type="component" value="Unassembled WGS sequence"/>
</dbReference>
<comment type="caution">
    <text evidence="4">The sequence shown here is derived from an EMBL/GenBank/DDBJ whole genome shotgun (WGS) entry which is preliminary data.</text>
</comment>
<dbReference type="AlphaFoldDB" id="A0A0C2D219"/>
<dbReference type="Pfam" id="PF00072">
    <property type="entry name" value="Response_reg"/>
    <property type="match status" value="1"/>
</dbReference>
<dbReference type="EMBL" id="JMCC02000046">
    <property type="protein sequence ID" value="KIG15845.1"/>
    <property type="molecule type" value="Genomic_DNA"/>
</dbReference>
<feature type="domain" description="Response regulatory" evidence="3">
    <location>
        <begin position="11"/>
        <end position="123"/>
    </location>
</feature>
<keyword evidence="1 2" id="KW-0597">Phosphoprotein</keyword>
<organism evidence="4 5">
    <name type="scientific">Enhygromyxa salina</name>
    <dbReference type="NCBI Taxonomy" id="215803"/>
    <lineage>
        <taxon>Bacteria</taxon>
        <taxon>Pseudomonadati</taxon>
        <taxon>Myxococcota</taxon>
        <taxon>Polyangia</taxon>
        <taxon>Nannocystales</taxon>
        <taxon>Nannocystaceae</taxon>
        <taxon>Enhygromyxa</taxon>
    </lineage>
</organism>
<accession>A0A0C2D219</accession>
<protein>
    <submittedName>
        <fullName evidence="4">Two-component hybrid sensor and regulator</fullName>
    </submittedName>
</protein>
<dbReference type="PANTHER" id="PTHR44591">
    <property type="entry name" value="STRESS RESPONSE REGULATOR PROTEIN 1"/>
    <property type="match status" value="1"/>
</dbReference>
<reference evidence="4 5" key="1">
    <citation type="submission" date="2014-12" db="EMBL/GenBank/DDBJ databases">
        <title>Genome assembly of Enhygromyxa salina DSM 15201.</title>
        <authorList>
            <person name="Sharma G."/>
            <person name="Subramanian S."/>
        </authorList>
    </citation>
    <scope>NUCLEOTIDE SEQUENCE [LARGE SCALE GENOMIC DNA]</scope>
    <source>
        <strain evidence="4 5">DSM 15201</strain>
    </source>
</reference>
<dbReference type="SMART" id="SM00448">
    <property type="entry name" value="REC"/>
    <property type="match status" value="1"/>
</dbReference>
<dbReference type="InterPro" id="IPR011006">
    <property type="entry name" value="CheY-like_superfamily"/>
</dbReference>